<feature type="transmembrane region" description="Helical" evidence="6">
    <location>
        <begin position="255"/>
        <end position="276"/>
    </location>
</feature>
<evidence type="ECO:0000256" key="2">
    <source>
        <dbReference type="ARBA" id="ARBA00022475"/>
    </source>
</evidence>
<dbReference type="AlphaFoldDB" id="A0A382MPY3"/>
<dbReference type="InterPro" id="IPR050833">
    <property type="entry name" value="Poly_Biosynth_Transport"/>
</dbReference>
<organism evidence="7">
    <name type="scientific">marine metagenome</name>
    <dbReference type="NCBI Taxonomy" id="408172"/>
    <lineage>
        <taxon>unclassified sequences</taxon>
        <taxon>metagenomes</taxon>
        <taxon>ecological metagenomes</taxon>
    </lineage>
</organism>
<feature type="transmembrane region" description="Helical" evidence="6">
    <location>
        <begin position="230"/>
        <end position="249"/>
    </location>
</feature>
<feature type="transmembrane region" description="Helical" evidence="6">
    <location>
        <begin position="116"/>
        <end position="136"/>
    </location>
</feature>
<feature type="non-terminal residue" evidence="7">
    <location>
        <position position="1"/>
    </location>
</feature>
<evidence type="ECO:0000256" key="4">
    <source>
        <dbReference type="ARBA" id="ARBA00022989"/>
    </source>
</evidence>
<sequence>IIHAGLQAEFQSKDVLRISFLLSILCLGLPIISFYLNQGVIGFIFTYGLAYIAAALTGFHRYNKTTDSFVSSSQEITAWFQYGFPLSIWLTFQASIPFLERLFIQNLLGPQQVGQYTALTELITRAFSLIIFPLTLSIQPVMMKYWNQNKKDLVIQIWKKCILLLSVSMLVFLCIYLSAYNMIINLINAMLNTTFHQPIILVGLMALSGFLWQANLILHKPLELSKETGKMVITILIALAVMSLAYVITVPIYGLVAAAGAACLGAMTYGLITYLYGNIIFRKSHTLIQ</sequence>
<reference evidence="7" key="1">
    <citation type="submission" date="2018-05" db="EMBL/GenBank/DDBJ databases">
        <authorList>
            <person name="Lanie J.A."/>
            <person name="Ng W.-L."/>
            <person name="Kazmierczak K.M."/>
            <person name="Andrzejewski T.M."/>
            <person name="Davidsen T.M."/>
            <person name="Wayne K.J."/>
            <person name="Tettelin H."/>
            <person name="Glass J.I."/>
            <person name="Rusch D."/>
            <person name="Podicherti R."/>
            <person name="Tsui H.-C.T."/>
            <person name="Winkler M.E."/>
        </authorList>
    </citation>
    <scope>NUCLEOTIDE SEQUENCE</scope>
</reference>
<keyword evidence="3 6" id="KW-0812">Transmembrane</keyword>
<feature type="transmembrane region" description="Helical" evidence="6">
    <location>
        <begin position="15"/>
        <end position="35"/>
    </location>
</feature>
<dbReference type="GO" id="GO:0005886">
    <property type="term" value="C:plasma membrane"/>
    <property type="evidence" value="ECO:0007669"/>
    <property type="project" value="UniProtKB-SubCell"/>
</dbReference>
<name>A0A382MPY3_9ZZZZ</name>
<dbReference type="PANTHER" id="PTHR30250:SF31">
    <property type="entry name" value="INNER MEMBRANE PROTEIN YGHQ"/>
    <property type="match status" value="1"/>
</dbReference>
<feature type="transmembrane region" description="Helical" evidence="6">
    <location>
        <begin position="41"/>
        <end position="59"/>
    </location>
</feature>
<evidence type="ECO:0000256" key="1">
    <source>
        <dbReference type="ARBA" id="ARBA00004651"/>
    </source>
</evidence>
<dbReference type="PANTHER" id="PTHR30250">
    <property type="entry name" value="PST FAMILY PREDICTED COLANIC ACID TRANSPORTER"/>
    <property type="match status" value="1"/>
</dbReference>
<feature type="transmembrane region" description="Helical" evidence="6">
    <location>
        <begin position="157"/>
        <end position="179"/>
    </location>
</feature>
<keyword evidence="5 6" id="KW-0472">Membrane</keyword>
<evidence type="ECO:0000256" key="3">
    <source>
        <dbReference type="ARBA" id="ARBA00022692"/>
    </source>
</evidence>
<evidence type="ECO:0000313" key="7">
    <source>
        <dbReference type="EMBL" id="SVC51053.1"/>
    </source>
</evidence>
<protein>
    <recommendedName>
        <fullName evidence="8">Polysaccharide biosynthesis protein C-terminal domain-containing protein</fullName>
    </recommendedName>
</protein>
<comment type="subcellular location">
    <subcellularLocation>
        <location evidence="1">Cell membrane</location>
        <topology evidence="1">Multi-pass membrane protein</topology>
    </subcellularLocation>
</comment>
<feature type="transmembrane region" description="Helical" evidence="6">
    <location>
        <begin position="199"/>
        <end position="218"/>
    </location>
</feature>
<evidence type="ECO:0000256" key="6">
    <source>
        <dbReference type="SAM" id="Phobius"/>
    </source>
</evidence>
<accession>A0A382MPY3</accession>
<proteinExistence type="predicted"/>
<evidence type="ECO:0008006" key="8">
    <source>
        <dbReference type="Google" id="ProtNLM"/>
    </source>
</evidence>
<evidence type="ECO:0000256" key="5">
    <source>
        <dbReference type="ARBA" id="ARBA00023136"/>
    </source>
</evidence>
<dbReference type="EMBL" id="UINC01095179">
    <property type="protein sequence ID" value="SVC51053.1"/>
    <property type="molecule type" value="Genomic_DNA"/>
</dbReference>
<keyword evidence="2" id="KW-1003">Cell membrane</keyword>
<gene>
    <name evidence="7" type="ORF">METZ01_LOCUS303907</name>
</gene>
<keyword evidence="4 6" id="KW-1133">Transmembrane helix</keyword>